<proteinExistence type="predicted"/>
<protein>
    <submittedName>
        <fullName evidence="1">Uncharacterized protein</fullName>
    </submittedName>
</protein>
<accession>A0ACB8DJL3</accession>
<dbReference type="EMBL" id="CM023480">
    <property type="protein sequence ID" value="KAH7970806.1"/>
    <property type="molecule type" value="Genomic_DNA"/>
</dbReference>
<comment type="caution">
    <text evidence="1">The sequence shown here is derived from an EMBL/GenBank/DDBJ whole genome shotgun (WGS) entry which is preliminary data.</text>
</comment>
<evidence type="ECO:0000313" key="2">
    <source>
        <dbReference type="Proteomes" id="UP000821865"/>
    </source>
</evidence>
<evidence type="ECO:0000313" key="1">
    <source>
        <dbReference type="EMBL" id="KAH7970806.1"/>
    </source>
</evidence>
<organism evidence="1 2">
    <name type="scientific">Dermacentor silvarum</name>
    <name type="common">Tick</name>
    <dbReference type="NCBI Taxonomy" id="543639"/>
    <lineage>
        <taxon>Eukaryota</taxon>
        <taxon>Metazoa</taxon>
        <taxon>Ecdysozoa</taxon>
        <taxon>Arthropoda</taxon>
        <taxon>Chelicerata</taxon>
        <taxon>Arachnida</taxon>
        <taxon>Acari</taxon>
        <taxon>Parasitiformes</taxon>
        <taxon>Ixodida</taxon>
        <taxon>Ixodoidea</taxon>
        <taxon>Ixodidae</taxon>
        <taxon>Rhipicephalinae</taxon>
        <taxon>Dermacentor</taxon>
    </lineage>
</organism>
<keyword evidence="2" id="KW-1185">Reference proteome</keyword>
<dbReference type="Proteomes" id="UP000821865">
    <property type="component" value="Chromosome 11"/>
</dbReference>
<sequence>MDGKEPPERAALLPRIVSVTTLTTSAETSGDEAIMDGNAGVCDGTAGVPAKQPGRSVGTCHECSACGQRFANRTVAKIHLATHICEEPYARTESSQKFIQKSNVISHQRNHTGERRLVCELCQSKFSTNLSLHKHKQLHACGVDFFHCPECSKTLMQRDSLLRHLKFHKMEKPYACDLCPATFVYHCGRNKHVLTHTIEKPPRCPLCQKCFASKKSLKVHMRRIHGEVKTAVTSAAAGVEMVSPSSPPATLPPCPVDMDGEEPVEPAAPLPRITSLTTLTSSTETSMNMDSTDSDPGPDGTQWIPNTNSRICSRHFVGNSRNESSRHPSYVPTIFPAAYNRKALDQDRGQRVRDGTVGAPAKQPGRSLGTCHECSVCGQRFASRTIAKIHLSTHTRLESYTCPDSSQKLVQKSEVDRHQHDQTFEIRFACELCVSTFCTNKSLDRHKQLHARGVDFFHCPECGKTMLHRKSLLRHLKWHKMEKPYQCHLCPATFIYDYKRDEHVLTHSNEKLHRCHLCPKSFVWKSSLNVHMHRIHGEAKTAVTSDTTRVETVSPSSPPATLPPTWMEKDRLSQQSCCQGSSLVTSLTSSTGTSGDSAIMDRDPGTCEGTTEAPLKNPRKTAGSCHKCDVCGRCFANKESAKKHLVVHTNEKPFACPISNRKFAQKFELLKHDRIHMGERPYACPVCSQKFTLKWNLLQHRRIHSGEKPYACLVCGPKFTQERTLIRHQCVHMDKMSYACQVFPSKFFKNSPLDRHKQLHTSGVDLCHCPECGKAFKQLRNMQQQLRWHGRKKPYSCHLCPAIFVSNKALERHRLGHTAGEPHICSVCQQMFTSKSNLATHTCRLHDGEKTTASSSDSKLGIIMPSSPLTLLAFYK</sequence>
<gene>
    <name evidence="1" type="ORF">HPB49_015759</name>
</gene>
<name>A0ACB8DJL3_DERSI</name>
<reference evidence="1" key="1">
    <citation type="submission" date="2020-05" db="EMBL/GenBank/DDBJ databases">
        <title>Large-scale comparative analyses of tick genomes elucidate their genetic diversity and vector capacities.</title>
        <authorList>
            <person name="Jia N."/>
            <person name="Wang J."/>
            <person name="Shi W."/>
            <person name="Du L."/>
            <person name="Sun Y."/>
            <person name="Zhan W."/>
            <person name="Jiang J."/>
            <person name="Wang Q."/>
            <person name="Zhang B."/>
            <person name="Ji P."/>
            <person name="Sakyi L.B."/>
            <person name="Cui X."/>
            <person name="Yuan T."/>
            <person name="Jiang B."/>
            <person name="Yang W."/>
            <person name="Lam T.T.-Y."/>
            <person name="Chang Q."/>
            <person name="Ding S."/>
            <person name="Wang X."/>
            <person name="Zhu J."/>
            <person name="Ruan X."/>
            <person name="Zhao L."/>
            <person name="Wei J."/>
            <person name="Que T."/>
            <person name="Du C."/>
            <person name="Cheng J."/>
            <person name="Dai P."/>
            <person name="Han X."/>
            <person name="Huang E."/>
            <person name="Gao Y."/>
            <person name="Liu J."/>
            <person name="Shao H."/>
            <person name="Ye R."/>
            <person name="Li L."/>
            <person name="Wei W."/>
            <person name="Wang X."/>
            <person name="Wang C."/>
            <person name="Yang T."/>
            <person name="Huo Q."/>
            <person name="Li W."/>
            <person name="Guo W."/>
            <person name="Chen H."/>
            <person name="Zhou L."/>
            <person name="Ni X."/>
            <person name="Tian J."/>
            <person name="Zhou Y."/>
            <person name="Sheng Y."/>
            <person name="Liu T."/>
            <person name="Pan Y."/>
            <person name="Xia L."/>
            <person name="Li J."/>
            <person name="Zhao F."/>
            <person name="Cao W."/>
        </authorList>
    </citation>
    <scope>NUCLEOTIDE SEQUENCE</scope>
    <source>
        <strain evidence="1">Dsil-2018</strain>
    </source>
</reference>